<evidence type="ECO:0000313" key="3">
    <source>
        <dbReference type="Proteomes" id="UP001596283"/>
    </source>
</evidence>
<dbReference type="EMBL" id="JBHSSI010000022">
    <property type="protein sequence ID" value="MFC6259793.1"/>
    <property type="molecule type" value="Genomic_DNA"/>
</dbReference>
<comment type="caution">
    <text evidence="2">The sequence shown here is derived from an EMBL/GenBank/DDBJ whole genome shotgun (WGS) entry which is preliminary data.</text>
</comment>
<keyword evidence="3" id="KW-1185">Reference proteome</keyword>
<gene>
    <name evidence="2" type="ORF">ACFP1C_02435</name>
</gene>
<dbReference type="Gene3D" id="3.40.50.720">
    <property type="entry name" value="NAD(P)-binding Rossmann-like Domain"/>
    <property type="match status" value="1"/>
</dbReference>
<evidence type="ECO:0000259" key="1">
    <source>
        <dbReference type="Pfam" id="PF13460"/>
    </source>
</evidence>
<dbReference type="Pfam" id="PF13460">
    <property type="entry name" value="NAD_binding_10"/>
    <property type="match status" value="1"/>
</dbReference>
<protein>
    <submittedName>
        <fullName evidence="2">NAD(P)H-binding protein</fullName>
    </submittedName>
</protein>
<dbReference type="PANTHER" id="PTHR43355:SF2">
    <property type="entry name" value="FLAVIN REDUCTASE (NADPH)"/>
    <property type="match status" value="1"/>
</dbReference>
<sequence length="218" mass="24041">MTRILILGANGRIAKLVRPRLLAETADQLTLYLRHAERLQPGDTQRETIIDGSVADGEKLRQALVGQDVVYANLNGDVASLARILVPAMLQAHVQRLIWVTGSGLYHETPEPFGSWVEETVGHAAKENTRQAAKLIESSELDYTLIRAAFMTDDPQVDYELTQKGEPFRGTMVSRASIADLIMKMVANPTWAERASLGIAQPGTENGLAQIKRRLRGE</sequence>
<accession>A0ABW1TG99</accession>
<feature type="domain" description="NAD(P)-binding" evidence="1">
    <location>
        <begin position="8"/>
        <end position="189"/>
    </location>
</feature>
<name>A0ABW1TG99_9LACO</name>
<dbReference type="Proteomes" id="UP001596283">
    <property type="component" value="Unassembled WGS sequence"/>
</dbReference>
<dbReference type="SUPFAM" id="SSF51735">
    <property type="entry name" value="NAD(P)-binding Rossmann-fold domains"/>
    <property type="match status" value="1"/>
</dbReference>
<evidence type="ECO:0000313" key="2">
    <source>
        <dbReference type="EMBL" id="MFC6259793.1"/>
    </source>
</evidence>
<dbReference type="InterPro" id="IPR051606">
    <property type="entry name" value="Polyketide_Oxido-like"/>
</dbReference>
<dbReference type="InterPro" id="IPR016040">
    <property type="entry name" value="NAD(P)-bd_dom"/>
</dbReference>
<organism evidence="2 3">
    <name type="scientific">Levilactobacillus fujinensis</name>
    <dbReference type="NCBI Taxonomy" id="2486024"/>
    <lineage>
        <taxon>Bacteria</taxon>
        <taxon>Bacillati</taxon>
        <taxon>Bacillota</taxon>
        <taxon>Bacilli</taxon>
        <taxon>Lactobacillales</taxon>
        <taxon>Lactobacillaceae</taxon>
        <taxon>Levilactobacillus</taxon>
    </lineage>
</organism>
<dbReference type="InterPro" id="IPR036291">
    <property type="entry name" value="NAD(P)-bd_dom_sf"/>
</dbReference>
<dbReference type="PANTHER" id="PTHR43355">
    <property type="entry name" value="FLAVIN REDUCTASE (NADPH)"/>
    <property type="match status" value="1"/>
</dbReference>
<proteinExistence type="predicted"/>
<dbReference type="RefSeq" id="WP_125685524.1">
    <property type="nucleotide sequence ID" value="NZ_JBHSSI010000022.1"/>
</dbReference>
<reference evidence="3" key="1">
    <citation type="journal article" date="2019" name="Int. J. Syst. Evol. Microbiol.">
        <title>The Global Catalogue of Microorganisms (GCM) 10K type strain sequencing project: providing services to taxonomists for standard genome sequencing and annotation.</title>
        <authorList>
            <consortium name="The Broad Institute Genomics Platform"/>
            <consortium name="The Broad Institute Genome Sequencing Center for Infectious Disease"/>
            <person name="Wu L."/>
            <person name="Ma J."/>
        </authorList>
    </citation>
    <scope>NUCLEOTIDE SEQUENCE [LARGE SCALE GENOMIC DNA]</scope>
    <source>
        <strain evidence="3">CCM 8908</strain>
    </source>
</reference>